<feature type="non-terminal residue" evidence="4">
    <location>
        <position position="1"/>
    </location>
</feature>
<keyword evidence="2" id="KW-0067">ATP-binding</keyword>
<evidence type="ECO:0000256" key="1">
    <source>
        <dbReference type="ARBA" id="ARBA00022741"/>
    </source>
</evidence>
<dbReference type="GO" id="GO:0003677">
    <property type="term" value="F:DNA binding"/>
    <property type="evidence" value="ECO:0007669"/>
    <property type="project" value="InterPro"/>
</dbReference>
<dbReference type="Gene3D" id="3.40.50.300">
    <property type="entry name" value="P-loop containing nucleotide triphosphate hydrolases"/>
    <property type="match status" value="1"/>
</dbReference>
<comment type="caution">
    <text evidence="4">The sequence shown here is derived from an EMBL/GenBank/DDBJ whole genome shotgun (WGS) entry which is preliminary data.</text>
</comment>
<organism evidence="4">
    <name type="scientific">marine sediment metagenome</name>
    <dbReference type="NCBI Taxonomy" id="412755"/>
    <lineage>
        <taxon>unclassified sequences</taxon>
        <taxon>metagenomes</taxon>
        <taxon>ecological metagenomes</taxon>
    </lineage>
</organism>
<evidence type="ECO:0000259" key="3">
    <source>
        <dbReference type="PROSITE" id="PS50051"/>
    </source>
</evidence>
<dbReference type="InterPro" id="IPR027417">
    <property type="entry name" value="P-loop_NTPase"/>
</dbReference>
<gene>
    <name evidence="4" type="ORF">S12H4_61166</name>
</gene>
<evidence type="ECO:0000256" key="2">
    <source>
        <dbReference type="ARBA" id="ARBA00022840"/>
    </source>
</evidence>
<dbReference type="AlphaFoldDB" id="X1ULZ3"/>
<name>X1ULZ3_9ZZZZ</name>
<dbReference type="InterPro" id="IPR001208">
    <property type="entry name" value="MCM_dom"/>
</dbReference>
<feature type="domain" description="MCM C-terminal AAA(+) ATPase" evidence="3">
    <location>
        <begin position="1"/>
        <end position="110"/>
    </location>
</feature>
<dbReference type="GO" id="GO:0005524">
    <property type="term" value="F:ATP binding"/>
    <property type="evidence" value="ECO:0007669"/>
    <property type="project" value="UniProtKB-KW"/>
</dbReference>
<protein>
    <recommendedName>
        <fullName evidence="3">MCM C-terminal AAA(+) ATPase domain-containing protein</fullName>
    </recommendedName>
</protein>
<accession>X1ULZ3</accession>
<feature type="non-terminal residue" evidence="4">
    <location>
        <position position="122"/>
    </location>
</feature>
<keyword evidence="1" id="KW-0547">Nucleotide-binding</keyword>
<reference evidence="4" key="1">
    <citation type="journal article" date="2014" name="Front. Microbiol.">
        <title>High frequency of phylogenetically diverse reductive dehalogenase-homologous genes in deep subseafloor sedimentary metagenomes.</title>
        <authorList>
            <person name="Kawai M."/>
            <person name="Futagami T."/>
            <person name="Toyoda A."/>
            <person name="Takaki Y."/>
            <person name="Nishi S."/>
            <person name="Hori S."/>
            <person name="Arai W."/>
            <person name="Tsubouchi T."/>
            <person name="Morono Y."/>
            <person name="Uchiyama I."/>
            <person name="Ito T."/>
            <person name="Fujiyama A."/>
            <person name="Inagaki F."/>
            <person name="Takami H."/>
        </authorList>
    </citation>
    <scope>NUCLEOTIDE SEQUENCE</scope>
    <source>
        <strain evidence="4">Expedition CK06-06</strain>
    </source>
</reference>
<evidence type="ECO:0000313" key="4">
    <source>
        <dbReference type="EMBL" id="GAJ18468.1"/>
    </source>
</evidence>
<dbReference type="Pfam" id="PF00493">
    <property type="entry name" value="MCM"/>
    <property type="match status" value="1"/>
</dbReference>
<dbReference type="PROSITE" id="PS50051">
    <property type="entry name" value="MCM_2"/>
    <property type="match status" value="1"/>
</dbReference>
<dbReference type="EMBL" id="BARW01040508">
    <property type="protein sequence ID" value="GAJ18468.1"/>
    <property type="molecule type" value="Genomic_DNA"/>
</dbReference>
<sequence length="122" mass="13638">PNLHFLFVADVSTAKSKVDKIVERISPKALKISKSTEASFEGVKSPQGGIQEGIIDYANFGVLIIPEFRKVFEKFEILREVMDCDQITIVKGGINKSVPVNITFFAGCNPRDDFFQSEINLR</sequence>
<proteinExistence type="predicted"/>